<proteinExistence type="predicted"/>
<name>A0ABP5MB65_9MICO</name>
<organism evidence="1 2">
    <name type="scientific">Agrococcus versicolor</name>
    <dbReference type="NCBI Taxonomy" id="501482"/>
    <lineage>
        <taxon>Bacteria</taxon>
        <taxon>Bacillati</taxon>
        <taxon>Actinomycetota</taxon>
        <taxon>Actinomycetes</taxon>
        <taxon>Micrococcales</taxon>
        <taxon>Microbacteriaceae</taxon>
        <taxon>Agrococcus</taxon>
    </lineage>
</organism>
<dbReference type="RefSeq" id="WP_344340323.1">
    <property type="nucleotide sequence ID" value="NZ_BAAAQT010000005.1"/>
</dbReference>
<reference evidence="2" key="1">
    <citation type="journal article" date="2019" name="Int. J. Syst. Evol. Microbiol.">
        <title>The Global Catalogue of Microorganisms (GCM) 10K type strain sequencing project: providing services to taxonomists for standard genome sequencing and annotation.</title>
        <authorList>
            <consortium name="The Broad Institute Genomics Platform"/>
            <consortium name="The Broad Institute Genome Sequencing Center for Infectious Disease"/>
            <person name="Wu L."/>
            <person name="Ma J."/>
        </authorList>
    </citation>
    <scope>NUCLEOTIDE SEQUENCE [LARGE SCALE GENOMIC DNA]</scope>
    <source>
        <strain evidence="2">JCM 16026</strain>
    </source>
</reference>
<dbReference type="Proteomes" id="UP001501599">
    <property type="component" value="Unassembled WGS sequence"/>
</dbReference>
<accession>A0ABP5MB65</accession>
<gene>
    <name evidence="1" type="ORF">GCM10009846_06800</name>
</gene>
<evidence type="ECO:0000313" key="2">
    <source>
        <dbReference type="Proteomes" id="UP001501599"/>
    </source>
</evidence>
<protein>
    <recommendedName>
        <fullName evidence="3">Glutaminase</fullName>
    </recommendedName>
</protein>
<keyword evidence="2" id="KW-1185">Reference proteome</keyword>
<evidence type="ECO:0000313" key="1">
    <source>
        <dbReference type="EMBL" id="GAA2171755.1"/>
    </source>
</evidence>
<dbReference type="EMBL" id="BAAAQT010000005">
    <property type="protein sequence ID" value="GAA2171755.1"/>
    <property type="molecule type" value="Genomic_DNA"/>
</dbReference>
<comment type="caution">
    <text evidence="1">The sequence shown here is derived from an EMBL/GenBank/DDBJ whole genome shotgun (WGS) entry which is preliminary data.</text>
</comment>
<evidence type="ECO:0008006" key="3">
    <source>
        <dbReference type="Google" id="ProtNLM"/>
    </source>
</evidence>
<sequence length="171" mass="18124">MSEAVDAVRAALADAVRRLEAAGAREEALGEVVIPRRMLGMGKPPRIERRGAVWRVGALLLDRDGGVHATGTSTRVADPGRPQGLTASVELRRAERVAAIAGGFELGEVVNHATTPIAIDESLVDAPADAVLAIRGGVAWVRWGRTAAERTRLDAYLADQLDLLLRPRPGA</sequence>